<proteinExistence type="predicted"/>
<comment type="caution">
    <text evidence="2">The sequence shown here is derived from an EMBL/GenBank/DDBJ whole genome shotgun (WGS) entry which is preliminary data.</text>
</comment>
<dbReference type="RefSeq" id="WP_201429297.1">
    <property type="nucleotide sequence ID" value="NZ_JAEQBW010000001.1"/>
</dbReference>
<gene>
    <name evidence="2" type="ORF">JKA74_01065</name>
</gene>
<feature type="region of interest" description="Disordered" evidence="1">
    <location>
        <begin position="1"/>
        <end position="42"/>
    </location>
</feature>
<sequence>MKKYYSTSEYKKANKRRAVKSHKRKLVSKEKKKKKLRDKQGKSVEQLKKEDLLKRYIKISAPNKFSFIKYPEETIKFIHKLERQYQNRKKVFVDLSLIEELDYSAISILVSVMFTFKSRNIDFNGSFPENPDLKKLLIDSDFFKYLNRPVGNKLEYNVGKPNQIFTRANKEVNSELGLVVMEEVSETIWGKKRTCKGLQRVLLELMHNTNNHADTGGKGVKHWWLSVNHNKKEQKVSFVFIDYGVGIFESLKNKPNNSKWAGAIEKISNRFKYGSNNDILKLLLNGDVHMTVTGEHFRGKGLPGIKEVQDRNQISNLHIISNDVFSDVENDNYKKLNKNFSGTFAFWELNKDNINSEWIIS</sequence>
<feature type="compositionally biased region" description="Basic residues" evidence="1">
    <location>
        <begin position="13"/>
        <end position="37"/>
    </location>
</feature>
<dbReference type="AlphaFoldDB" id="A0A935C694"/>
<keyword evidence="3" id="KW-1185">Reference proteome</keyword>
<evidence type="ECO:0000313" key="2">
    <source>
        <dbReference type="EMBL" id="MBK6263607.1"/>
    </source>
</evidence>
<protein>
    <recommendedName>
        <fullName evidence="4">STAS domain-containing protein</fullName>
    </recommendedName>
</protein>
<dbReference type="Proteomes" id="UP000611723">
    <property type="component" value="Unassembled WGS sequence"/>
</dbReference>
<dbReference type="EMBL" id="JAEQBW010000001">
    <property type="protein sequence ID" value="MBK6263607.1"/>
    <property type="molecule type" value="Genomic_DNA"/>
</dbReference>
<evidence type="ECO:0008006" key="4">
    <source>
        <dbReference type="Google" id="ProtNLM"/>
    </source>
</evidence>
<evidence type="ECO:0000313" key="3">
    <source>
        <dbReference type="Proteomes" id="UP000611723"/>
    </source>
</evidence>
<organism evidence="2 3">
    <name type="scientific">Marivirga aurantiaca</name>
    <dbReference type="NCBI Taxonomy" id="2802615"/>
    <lineage>
        <taxon>Bacteria</taxon>
        <taxon>Pseudomonadati</taxon>
        <taxon>Bacteroidota</taxon>
        <taxon>Cytophagia</taxon>
        <taxon>Cytophagales</taxon>
        <taxon>Marivirgaceae</taxon>
        <taxon>Marivirga</taxon>
    </lineage>
</organism>
<reference evidence="2" key="1">
    <citation type="submission" date="2021-01" db="EMBL/GenBank/DDBJ databases">
        <title>Marivirga aurantiaca sp. nov., isolated from intertidal surface sediments.</title>
        <authorList>
            <person name="Zhang M."/>
        </authorList>
    </citation>
    <scope>NUCLEOTIDE SEQUENCE</scope>
    <source>
        <strain evidence="2">S37H4</strain>
    </source>
</reference>
<evidence type="ECO:0000256" key="1">
    <source>
        <dbReference type="SAM" id="MobiDB-lite"/>
    </source>
</evidence>
<name>A0A935C694_9BACT</name>
<accession>A0A935C694</accession>